<organism evidence="3 4">
    <name type="scientific">Bacteroides faecichinchillae</name>
    <dbReference type="NCBI Taxonomy" id="871325"/>
    <lineage>
        <taxon>Bacteria</taxon>
        <taxon>Pseudomonadati</taxon>
        <taxon>Bacteroidota</taxon>
        <taxon>Bacteroidia</taxon>
        <taxon>Bacteroidales</taxon>
        <taxon>Bacteroidaceae</taxon>
        <taxon>Bacteroides</taxon>
    </lineage>
</organism>
<dbReference type="InterPro" id="IPR001538">
    <property type="entry name" value="Man6P_isomerase-2_C"/>
</dbReference>
<dbReference type="STRING" id="871325.SAMN05444349_11770"/>
<dbReference type="Proteomes" id="UP000184436">
    <property type="component" value="Unassembled WGS sequence"/>
</dbReference>
<dbReference type="InterPro" id="IPR029044">
    <property type="entry name" value="Nucleotide-diphossugar_trans"/>
</dbReference>
<evidence type="ECO:0000259" key="1">
    <source>
        <dbReference type="Pfam" id="PF00483"/>
    </source>
</evidence>
<proteinExistence type="predicted"/>
<dbReference type="SUPFAM" id="SSF53448">
    <property type="entry name" value="Nucleotide-diphospho-sugar transferases"/>
    <property type="match status" value="1"/>
</dbReference>
<sequence>MKIILLSGGSGKRLWPLSNDARSKQFLRLLTAPDGSKESMIQRVVRQIKSTRLTDDIVIATGLNQKDSIENQLGDSISVVTEPCRRDTFPAIMLACAYLADQSTVMDEPVIVMPCDSYTDSGYFTALAKMADAVSDGVADMVLMGIQPTYPSAKYGYIVPESPCDGGNAVAVRRFTEKPDVATAEKLIEEGALWNGGVFAFRLGYLMDIVNNVRQGAGFNSLRADYANLPKISFDYAVVEKAASVAVVPYSGQWKDLGTWNTLTDELGSHAYGNVHEEATDGTYIINELEIPVVCIGTKELVVAASPDGILVSELKLSENLKHIVDGIGKRPMYEERRWGEYKVIDYVEFPDGFCALTKQLTLRPGCSISYQKHNCRKEIWTFINGEGEIVLDGERKPVKRGDVITIPQGMLHALRANTPLTFIEVQQGSNLVEEDIERFDYHW</sequence>
<evidence type="ECO:0000313" key="3">
    <source>
        <dbReference type="EMBL" id="SHF37449.1"/>
    </source>
</evidence>
<dbReference type="InterPro" id="IPR005835">
    <property type="entry name" value="NTP_transferase_dom"/>
</dbReference>
<dbReference type="InterPro" id="IPR051161">
    <property type="entry name" value="Mannose-6P_isomerase_type2"/>
</dbReference>
<dbReference type="InterPro" id="IPR014710">
    <property type="entry name" value="RmlC-like_jellyroll"/>
</dbReference>
<dbReference type="GO" id="GO:0005976">
    <property type="term" value="P:polysaccharide metabolic process"/>
    <property type="evidence" value="ECO:0007669"/>
    <property type="project" value="InterPro"/>
</dbReference>
<accession>A0A1M5B4Q2</accession>
<keyword evidence="3" id="KW-0808">Transferase</keyword>
<dbReference type="GO" id="GO:0009298">
    <property type="term" value="P:GDP-mannose biosynthetic process"/>
    <property type="evidence" value="ECO:0007669"/>
    <property type="project" value="TreeGrafter"/>
</dbReference>
<dbReference type="Pfam" id="PF00483">
    <property type="entry name" value="NTP_transferase"/>
    <property type="match status" value="1"/>
</dbReference>
<dbReference type="AlphaFoldDB" id="A0A1M5B4Q2"/>
<keyword evidence="3" id="KW-0548">Nucleotidyltransferase</keyword>
<dbReference type="Gene3D" id="2.60.120.10">
    <property type="entry name" value="Jelly Rolls"/>
    <property type="match status" value="1"/>
</dbReference>
<name>A0A1M5B4Q2_9BACE</name>
<protein>
    <submittedName>
        <fullName evidence="3">Mannose-1-phosphate guanylyltransferase</fullName>
    </submittedName>
</protein>
<dbReference type="EMBL" id="FQVD01000017">
    <property type="protein sequence ID" value="SHF37449.1"/>
    <property type="molecule type" value="Genomic_DNA"/>
</dbReference>
<dbReference type="InterPro" id="IPR011051">
    <property type="entry name" value="RmlC_Cupin_sf"/>
</dbReference>
<dbReference type="OrthoDB" id="9806359at2"/>
<dbReference type="CDD" id="cd02213">
    <property type="entry name" value="cupin_PMI_typeII_C"/>
    <property type="match status" value="1"/>
</dbReference>
<feature type="domain" description="Mannose-6-phosphate isomerase type II C-terminal" evidence="2">
    <location>
        <begin position="337"/>
        <end position="441"/>
    </location>
</feature>
<dbReference type="Pfam" id="PF01050">
    <property type="entry name" value="MannoseP_isomer"/>
    <property type="match status" value="1"/>
</dbReference>
<feature type="domain" description="Nucleotidyl transferase" evidence="1">
    <location>
        <begin position="3"/>
        <end position="265"/>
    </location>
</feature>
<evidence type="ECO:0000259" key="2">
    <source>
        <dbReference type="Pfam" id="PF01050"/>
    </source>
</evidence>
<dbReference type="PANTHER" id="PTHR46390">
    <property type="entry name" value="MANNOSE-1-PHOSPHATE GUANYLYLTRANSFERASE"/>
    <property type="match status" value="1"/>
</dbReference>
<keyword evidence="4" id="KW-1185">Reference proteome</keyword>
<evidence type="ECO:0000313" key="4">
    <source>
        <dbReference type="Proteomes" id="UP000184436"/>
    </source>
</evidence>
<dbReference type="Gene3D" id="3.90.550.10">
    <property type="entry name" value="Spore Coat Polysaccharide Biosynthesis Protein SpsA, Chain A"/>
    <property type="match status" value="1"/>
</dbReference>
<dbReference type="PANTHER" id="PTHR46390:SF1">
    <property type="entry name" value="MANNOSE-1-PHOSPHATE GUANYLYLTRANSFERASE"/>
    <property type="match status" value="1"/>
</dbReference>
<dbReference type="GO" id="GO:0004475">
    <property type="term" value="F:mannose-1-phosphate guanylyltransferase (GTP) activity"/>
    <property type="evidence" value="ECO:0007669"/>
    <property type="project" value="TreeGrafter"/>
</dbReference>
<dbReference type="SUPFAM" id="SSF51182">
    <property type="entry name" value="RmlC-like cupins"/>
    <property type="match status" value="1"/>
</dbReference>
<gene>
    <name evidence="3" type="ORF">SAMN05444349_11770</name>
</gene>
<dbReference type="RefSeq" id="WP_025075383.1">
    <property type="nucleotide sequence ID" value="NZ_FQVD01000017.1"/>
</dbReference>
<reference evidence="3 4" key="1">
    <citation type="submission" date="2016-11" db="EMBL/GenBank/DDBJ databases">
        <authorList>
            <person name="Jaros S."/>
            <person name="Januszkiewicz K."/>
            <person name="Wedrychowicz H."/>
        </authorList>
    </citation>
    <scope>NUCLEOTIDE SEQUENCE [LARGE SCALE GENOMIC DNA]</scope>
    <source>
        <strain evidence="3 4">DSM 26883</strain>
    </source>
</reference>